<dbReference type="InterPro" id="IPR016024">
    <property type="entry name" value="ARM-type_fold"/>
</dbReference>
<gene>
    <name evidence="7" type="ORF">VSP0166_LOCUS16585</name>
</gene>
<reference evidence="7" key="1">
    <citation type="submission" date="2021-01" db="EMBL/GenBank/DDBJ databases">
        <authorList>
            <person name="Corre E."/>
            <person name="Pelletier E."/>
            <person name="Niang G."/>
            <person name="Scheremetjew M."/>
            <person name="Finn R."/>
            <person name="Kale V."/>
            <person name="Holt S."/>
            <person name="Cochrane G."/>
            <person name="Meng A."/>
            <person name="Brown T."/>
            <person name="Cohen L."/>
        </authorList>
    </citation>
    <scope>NUCLEOTIDE SEQUENCE</scope>
    <source>
        <strain evidence="7">DIVA3 518/3/11/1/6</strain>
    </source>
</reference>
<dbReference type="PANTHER" id="PTHR10527">
    <property type="entry name" value="IMPORTIN BETA"/>
    <property type="match status" value="1"/>
</dbReference>
<dbReference type="InterPro" id="IPR041653">
    <property type="entry name" value="Importin_rep_4"/>
</dbReference>
<evidence type="ECO:0000256" key="2">
    <source>
        <dbReference type="ARBA" id="ARBA00022448"/>
    </source>
</evidence>
<keyword evidence="4" id="KW-0677">Repeat</keyword>
<organism evidence="7">
    <name type="scientific">Vannella robusta</name>
    <dbReference type="NCBI Taxonomy" id="1487602"/>
    <lineage>
        <taxon>Eukaryota</taxon>
        <taxon>Amoebozoa</taxon>
        <taxon>Discosea</taxon>
        <taxon>Flabellinia</taxon>
        <taxon>Vannellidae</taxon>
        <taxon>Vannella</taxon>
    </lineage>
</organism>
<dbReference type="Pfam" id="PF13513">
    <property type="entry name" value="HEAT_EZ"/>
    <property type="match status" value="1"/>
</dbReference>
<accession>A0A7S4ISS2</accession>
<keyword evidence="3" id="KW-0963">Cytoplasm</keyword>
<keyword evidence="2" id="KW-0813">Transport</keyword>
<comment type="subcellular location">
    <subcellularLocation>
        <location evidence="1">Cytoplasm</location>
    </subcellularLocation>
</comment>
<evidence type="ECO:0000256" key="3">
    <source>
        <dbReference type="ARBA" id="ARBA00022490"/>
    </source>
</evidence>
<dbReference type="InterPro" id="IPR034085">
    <property type="entry name" value="TOG"/>
</dbReference>
<dbReference type="InterPro" id="IPR058584">
    <property type="entry name" value="IMB1_TNPO1-like_TPR"/>
</dbReference>
<proteinExistence type="predicted"/>
<dbReference type="GO" id="GO:0006606">
    <property type="term" value="P:protein import into nucleus"/>
    <property type="evidence" value="ECO:0007669"/>
    <property type="project" value="InterPro"/>
</dbReference>
<dbReference type="GO" id="GO:0005634">
    <property type="term" value="C:nucleus"/>
    <property type="evidence" value="ECO:0007669"/>
    <property type="project" value="UniProtKB-SubCell"/>
</dbReference>
<sequence length="869" mass="98386">MFEIVTLSLAKGDDETARGALECLIELVEFSPSFFLNHLEELLENMFKVASDSNIEDATRYSALEFFVTLCESKPSVARKQTELLTKYVSLMLQMMTCVEDNPNWNEGESADLDDEESDYGGESLDRTALSVRGTVLVPILFSMIPQLLAGEDWRHRRAGLMAISIIGEGCIQVLTPNLDKVMQMILPMFRDPHERVRWATCNAVGQLATDFGPIFQMRYHYQVLEAIITVMDDENNPRVQSHAAAAIINFCDHCEPKIMEPFLPVLLQKLDQLLKQGKMIVLEQAITAVAAIADCVKEKFTPFYDNFMPFFKNVLLNATDEAYSKLRGKSMEAISLLAVAVGIETFSKDAKEVLDALLAIQAGPLDELQVPFLQQAWARLCKALGKEFVPYLAALVPSLLLSANLPADLKVVKESEAHMLDEEKWKRLTYDDDKFVAINMSRVQEKSAALTMLYWLADELEDSFFPYVDKLLPVCSESLRFYHFEQVRTASASLMPCILKATTEYLRHNPQTNIETQVQALFQQVINSLLESIANEPNLEVLIALLNSLQSSFMIIGKRYMNTQEFAKLKTTLEQLINKFLKKRELFQQRIQEEETEAHYDITAINLHCDVFIKIGELVAKTIELCGVDILSFVTDICSVYKNFLGENARMQEQYIAVYIFNNLVEYGEDSAQPIYQSWIPYIVQMINSEHPALRKIVVHGISLLAEFSQTLFPQILANVINRLNAAIVSKNSREKYYIVATHAAIACVGQIIEFYPSRIDLHQVLPIWLSYLPVTEATEEAPEIYQQLCSLFLKHTEIILGENFANLPLLLQLFANVMGTPLCSSDTSQTMISIIKQMQADFPGELMQQAWVTLSPVQQEKLHCVLA</sequence>
<dbReference type="SMART" id="SM01349">
    <property type="entry name" value="TOG"/>
    <property type="match status" value="1"/>
</dbReference>
<evidence type="ECO:0000256" key="5">
    <source>
        <dbReference type="ARBA" id="ARBA00022927"/>
    </source>
</evidence>
<dbReference type="SUPFAM" id="SSF48371">
    <property type="entry name" value="ARM repeat"/>
    <property type="match status" value="2"/>
</dbReference>
<dbReference type="Gene3D" id="1.25.10.10">
    <property type="entry name" value="Leucine-rich Repeat Variant"/>
    <property type="match status" value="1"/>
</dbReference>
<dbReference type="EMBL" id="HBKP01023753">
    <property type="protein sequence ID" value="CAE2238602.1"/>
    <property type="molecule type" value="Transcribed_RNA"/>
</dbReference>
<name>A0A7S4ISS2_9EUKA</name>
<evidence type="ECO:0000256" key="4">
    <source>
        <dbReference type="ARBA" id="ARBA00022737"/>
    </source>
</evidence>
<dbReference type="Pfam" id="PF25574">
    <property type="entry name" value="TPR_IMB1"/>
    <property type="match status" value="1"/>
</dbReference>
<keyword evidence="5" id="KW-0653">Protein transport</keyword>
<evidence type="ECO:0000313" key="7">
    <source>
        <dbReference type="EMBL" id="CAE2238602.1"/>
    </source>
</evidence>
<evidence type="ECO:0000259" key="6">
    <source>
        <dbReference type="SMART" id="SM01349"/>
    </source>
</evidence>
<dbReference type="InterPro" id="IPR011989">
    <property type="entry name" value="ARM-like"/>
</dbReference>
<evidence type="ECO:0000256" key="1">
    <source>
        <dbReference type="ARBA" id="ARBA00004496"/>
    </source>
</evidence>
<feature type="domain" description="TOG" evidence="6">
    <location>
        <begin position="123"/>
        <end position="387"/>
    </location>
</feature>
<dbReference type="InterPro" id="IPR040122">
    <property type="entry name" value="Importin_beta"/>
</dbReference>
<dbReference type="AlphaFoldDB" id="A0A7S4ISS2"/>
<protein>
    <recommendedName>
        <fullName evidence="6">TOG domain-containing protein</fullName>
    </recommendedName>
</protein>
<dbReference type="GO" id="GO:0005737">
    <property type="term" value="C:cytoplasm"/>
    <property type="evidence" value="ECO:0007669"/>
    <property type="project" value="UniProtKB-SubCell"/>
</dbReference>
<dbReference type="Pfam" id="PF18808">
    <property type="entry name" value="Importin_rep_4"/>
    <property type="match status" value="1"/>
</dbReference>